<feature type="compositionally biased region" description="Basic and acidic residues" evidence="2">
    <location>
        <begin position="559"/>
        <end position="581"/>
    </location>
</feature>
<dbReference type="Proteomes" id="UP000813461">
    <property type="component" value="Unassembled WGS sequence"/>
</dbReference>
<dbReference type="GO" id="GO:0004435">
    <property type="term" value="F:phosphatidylinositol-4,5-bisphosphate phospholipase C activity"/>
    <property type="evidence" value="ECO:0007669"/>
    <property type="project" value="UniProtKB-EC"/>
</dbReference>
<dbReference type="EC" id="3.1.4.11" evidence="1"/>
<dbReference type="AlphaFoldDB" id="A0A8K0QS39"/>
<feature type="region of interest" description="Disordered" evidence="2">
    <location>
        <begin position="161"/>
        <end position="181"/>
    </location>
</feature>
<dbReference type="PROSITE" id="PS50008">
    <property type="entry name" value="PIPLC_Y_DOMAIN"/>
    <property type="match status" value="1"/>
</dbReference>
<feature type="domain" description="PI-PLC Y-box" evidence="3">
    <location>
        <begin position="394"/>
        <end position="507"/>
    </location>
</feature>
<dbReference type="OrthoDB" id="269822at2759"/>
<organism evidence="4 5">
    <name type="scientific">Paraphoma chrysanthemicola</name>
    <dbReference type="NCBI Taxonomy" id="798071"/>
    <lineage>
        <taxon>Eukaryota</taxon>
        <taxon>Fungi</taxon>
        <taxon>Dikarya</taxon>
        <taxon>Ascomycota</taxon>
        <taxon>Pezizomycotina</taxon>
        <taxon>Dothideomycetes</taxon>
        <taxon>Pleosporomycetidae</taxon>
        <taxon>Pleosporales</taxon>
        <taxon>Pleosporineae</taxon>
        <taxon>Phaeosphaeriaceae</taxon>
        <taxon>Paraphoma</taxon>
    </lineage>
</organism>
<evidence type="ECO:0000313" key="5">
    <source>
        <dbReference type="Proteomes" id="UP000813461"/>
    </source>
</evidence>
<name>A0A8K0QS39_9PLEO</name>
<evidence type="ECO:0000259" key="3">
    <source>
        <dbReference type="PROSITE" id="PS50008"/>
    </source>
</evidence>
<dbReference type="PRINTS" id="PR00390">
    <property type="entry name" value="PHPHLIPASEC"/>
</dbReference>
<dbReference type="CDD" id="cd08598">
    <property type="entry name" value="PI-PLC1c_yeast"/>
    <property type="match status" value="1"/>
</dbReference>
<keyword evidence="1" id="KW-0378">Hydrolase</keyword>
<dbReference type="Gene3D" id="2.60.40.150">
    <property type="entry name" value="C2 domain"/>
    <property type="match status" value="1"/>
</dbReference>
<sequence length="615" mass="68696">MATPSKDPKLGAPKLDEPQLQAGGGTAATYDKARVVNTLSPLFTKYLQTIHDELDKQYKLGSKEGQLSWLAEEQQCSEQGAELLKGGSATHFHDYFLSGSANVMKPAAPVDESYPISNYFISSSHNTYLTGNQLSSESSTDAYKNVLLRGCRCVEIDVWDGEPPSDSSSDEEDIAKYGAPKLEKKKKEKSSLGIRKRLELRFGRKGASEEKQQSSSPPQTIDGRPEPWRSSSYTYRAEPRVLHGYTLTKDLPFRAVCATIRDYAFKASNLPLIVSLEVHTCPEQQEIMVELMTEYWKDLLVDLPMDPSVSSDKIQLPTLKELERKIVVKVKRSSHTKPPVETIANPTTLQAPAPPLKHALSAESVASSNTTESEEALEGEKKPPAPKPKVIEALSKLGVYFGGYHFKGLDSPEAAIPTHVFSLSEKALMEVHETNPAGLFKHNKHFFMRAYPKGLRLNSSNLNPSVFWRAGVQIVALNWQRWDGGMMQNEAMFAGTPGWVLKPEGYRSTSDEKSQKTAVVHHNLDLSIEFLAGQDIPLPPEEDDPKDFKPYVKVELHVERHEERNNERIPGDGRGSKPEYKKKTKTQRTTNPDFGREIVKFEGVRGVTEELTFVR</sequence>
<evidence type="ECO:0000256" key="1">
    <source>
        <dbReference type="RuleBase" id="RU361133"/>
    </source>
</evidence>
<evidence type="ECO:0000313" key="4">
    <source>
        <dbReference type="EMBL" id="KAH7068491.1"/>
    </source>
</evidence>
<dbReference type="InterPro" id="IPR035892">
    <property type="entry name" value="C2_domain_sf"/>
</dbReference>
<dbReference type="GO" id="GO:0048015">
    <property type="term" value="P:phosphatidylinositol-mediated signaling"/>
    <property type="evidence" value="ECO:0007669"/>
    <property type="project" value="TreeGrafter"/>
</dbReference>
<comment type="catalytic activity">
    <reaction evidence="1">
        <text>a 1,2-diacyl-sn-glycero-3-phospho-(1D-myo-inositol-4,5-bisphosphate) + H2O = 1D-myo-inositol 1,4,5-trisphosphate + a 1,2-diacyl-sn-glycerol + H(+)</text>
        <dbReference type="Rhea" id="RHEA:33179"/>
        <dbReference type="ChEBI" id="CHEBI:15377"/>
        <dbReference type="ChEBI" id="CHEBI:15378"/>
        <dbReference type="ChEBI" id="CHEBI:17815"/>
        <dbReference type="ChEBI" id="CHEBI:58456"/>
        <dbReference type="ChEBI" id="CHEBI:203600"/>
        <dbReference type="EC" id="3.1.4.11"/>
    </reaction>
</comment>
<comment type="caution">
    <text evidence="4">The sequence shown here is derived from an EMBL/GenBank/DDBJ whole genome shotgun (WGS) entry which is preliminary data.</text>
</comment>
<feature type="region of interest" description="Disordered" evidence="2">
    <location>
        <begin position="1"/>
        <end position="26"/>
    </location>
</feature>
<feature type="compositionally biased region" description="Basic and acidic residues" evidence="2">
    <location>
        <begin position="1"/>
        <end position="17"/>
    </location>
</feature>
<proteinExistence type="predicted"/>
<dbReference type="SMART" id="SM00148">
    <property type="entry name" value="PLCXc"/>
    <property type="match status" value="1"/>
</dbReference>
<dbReference type="Pfam" id="PF00388">
    <property type="entry name" value="PI-PLC-X"/>
    <property type="match status" value="1"/>
</dbReference>
<feature type="region of interest" description="Disordered" evidence="2">
    <location>
        <begin position="559"/>
        <end position="594"/>
    </location>
</feature>
<feature type="region of interest" description="Disordered" evidence="2">
    <location>
        <begin position="204"/>
        <end position="232"/>
    </location>
</feature>
<dbReference type="SUPFAM" id="SSF51695">
    <property type="entry name" value="PLC-like phosphodiesterases"/>
    <property type="match status" value="1"/>
</dbReference>
<dbReference type="EMBL" id="JAGMVJ010000032">
    <property type="protein sequence ID" value="KAH7068491.1"/>
    <property type="molecule type" value="Genomic_DNA"/>
</dbReference>
<protein>
    <recommendedName>
        <fullName evidence="1">Phosphoinositide phospholipase C</fullName>
        <ecNumber evidence="1">3.1.4.11</ecNumber>
    </recommendedName>
</protein>
<dbReference type="Pfam" id="PF00387">
    <property type="entry name" value="PI-PLC-Y"/>
    <property type="match status" value="1"/>
</dbReference>
<gene>
    <name evidence="4" type="ORF">FB567DRAFT_250210</name>
</gene>
<reference evidence="4" key="1">
    <citation type="journal article" date="2021" name="Nat. Commun.">
        <title>Genetic determinants of endophytism in the Arabidopsis root mycobiome.</title>
        <authorList>
            <person name="Mesny F."/>
            <person name="Miyauchi S."/>
            <person name="Thiergart T."/>
            <person name="Pickel B."/>
            <person name="Atanasova L."/>
            <person name="Karlsson M."/>
            <person name="Huettel B."/>
            <person name="Barry K.W."/>
            <person name="Haridas S."/>
            <person name="Chen C."/>
            <person name="Bauer D."/>
            <person name="Andreopoulos W."/>
            <person name="Pangilinan J."/>
            <person name="LaButti K."/>
            <person name="Riley R."/>
            <person name="Lipzen A."/>
            <person name="Clum A."/>
            <person name="Drula E."/>
            <person name="Henrissat B."/>
            <person name="Kohler A."/>
            <person name="Grigoriev I.V."/>
            <person name="Martin F.M."/>
            <person name="Hacquard S."/>
        </authorList>
    </citation>
    <scope>NUCLEOTIDE SEQUENCE</scope>
    <source>
        <strain evidence="4">MPI-SDFR-AT-0120</strain>
    </source>
</reference>
<evidence type="ECO:0000256" key="2">
    <source>
        <dbReference type="SAM" id="MobiDB-lite"/>
    </source>
</evidence>
<keyword evidence="5" id="KW-1185">Reference proteome</keyword>
<dbReference type="PANTHER" id="PTHR10336:SF82">
    <property type="entry name" value="PHOSPHOINOSITIDE PHOSPHOLIPASE C"/>
    <property type="match status" value="1"/>
</dbReference>
<dbReference type="Gene3D" id="3.20.20.190">
    <property type="entry name" value="Phosphatidylinositol (PI) phosphodiesterase"/>
    <property type="match status" value="1"/>
</dbReference>
<feature type="region of interest" description="Disordered" evidence="2">
    <location>
        <begin position="359"/>
        <end position="388"/>
    </location>
</feature>
<dbReference type="InterPro" id="IPR017946">
    <property type="entry name" value="PLC-like_Pdiesterase_TIM-brl"/>
</dbReference>
<dbReference type="InterPro" id="IPR000909">
    <property type="entry name" value="PLipase_C_PInositol-sp_X_dom"/>
</dbReference>
<dbReference type="PROSITE" id="PS50007">
    <property type="entry name" value="PIPLC_X_DOMAIN"/>
    <property type="match status" value="1"/>
</dbReference>
<dbReference type="InterPro" id="IPR001711">
    <property type="entry name" value="PLipase_C_Pinositol-sp_Y"/>
</dbReference>
<dbReference type="PANTHER" id="PTHR10336">
    <property type="entry name" value="PHOSPHOINOSITIDE-SPECIFIC PHOSPHOLIPASE C FAMILY PROTEIN"/>
    <property type="match status" value="1"/>
</dbReference>
<dbReference type="GO" id="GO:0051209">
    <property type="term" value="P:release of sequestered calcium ion into cytosol"/>
    <property type="evidence" value="ECO:0007669"/>
    <property type="project" value="TreeGrafter"/>
</dbReference>
<dbReference type="InterPro" id="IPR001192">
    <property type="entry name" value="PI-PLC_fam"/>
</dbReference>
<keyword evidence="1" id="KW-0443">Lipid metabolism</keyword>
<dbReference type="GO" id="GO:0016042">
    <property type="term" value="P:lipid catabolic process"/>
    <property type="evidence" value="ECO:0007669"/>
    <property type="project" value="UniProtKB-KW"/>
</dbReference>
<accession>A0A8K0QS39</accession>
<keyword evidence="1" id="KW-0442">Lipid degradation</keyword>
<dbReference type="SMART" id="SM00149">
    <property type="entry name" value="PLCYc"/>
    <property type="match status" value="1"/>
</dbReference>